<dbReference type="GO" id="GO:0000987">
    <property type="term" value="F:cis-regulatory region sequence-specific DNA binding"/>
    <property type="evidence" value="ECO:0000318"/>
    <property type="project" value="GO_Central"/>
</dbReference>
<keyword evidence="3" id="KW-1185">Reference proteome</keyword>
<evidence type="ECO:0000313" key="2">
    <source>
        <dbReference type="EMBL" id="EYU34953.1"/>
    </source>
</evidence>
<dbReference type="PhylomeDB" id="A0A022R5Q8"/>
<dbReference type="GO" id="GO:0005634">
    <property type="term" value="C:nucleus"/>
    <property type="evidence" value="ECO:0000318"/>
    <property type="project" value="GO_Central"/>
</dbReference>
<dbReference type="AlphaFoldDB" id="A0A022R5Q8"/>
<dbReference type="EMBL" id="KI630643">
    <property type="protein sequence ID" value="EYU34953.1"/>
    <property type="molecule type" value="Genomic_DNA"/>
</dbReference>
<dbReference type="Proteomes" id="UP000030748">
    <property type="component" value="Unassembled WGS sequence"/>
</dbReference>
<dbReference type="PANTHER" id="PTHR47994:SF5">
    <property type="entry name" value="F14D16.11-RELATED"/>
    <property type="match status" value="1"/>
</dbReference>
<evidence type="ECO:0000313" key="3">
    <source>
        <dbReference type="Proteomes" id="UP000030748"/>
    </source>
</evidence>
<dbReference type="PANTHER" id="PTHR47994">
    <property type="entry name" value="F14D16.11-RELATED"/>
    <property type="match status" value="1"/>
</dbReference>
<protein>
    <submittedName>
        <fullName evidence="2">Uncharacterized protein</fullName>
    </submittedName>
</protein>
<feature type="region of interest" description="Disordered" evidence="1">
    <location>
        <begin position="19"/>
        <end position="52"/>
    </location>
</feature>
<reference evidence="2 3" key="1">
    <citation type="journal article" date="2013" name="Proc. Natl. Acad. Sci. U.S.A.">
        <title>Fine-scale variation in meiotic recombination in Mimulus inferred from population shotgun sequencing.</title>
        <authorList>
            <person name="Hellsten U."/>
            <person name="Wright K.M."/>
            <person name="Jenkins J."/>
            <person name="Shu S."/>
            <person name="Yuan Y."/>
            <person name="Wessler S.R."/>
            <person name="Schmutz J."/>
            <person name="Willis J.H."/>
            <person name="Rokhsar D.S."/>
        </authorList>
    </citation>
    <scope>NUCLEOTIDE SEQUENCE [LARGE SCALE GENOMIC DNA]</scope>
    <source>
        <strain evidence="3">cv. DUN x IM62</strain>
    </source>
</reference>
<feature type="compositionally biased region" description="Low complexity" evidence="1">
    <location>
        <begin position="25"/>
        <end position="44"/>
    </location>
</feature>
<sequence length="229" mass="24972">MNGLRGEICTKGEGGFCTAPPTPPLLRRTTTTSSPSLTSASLKSPSPPPSAAASFNRLRMGSEGCWRSLPKSAGLLRCGKSCCLRPDLKRGSFTEEEDELIIRRKLLSRGIDPTTHRPINHNPAIINHNISFSGTASSKEEDRKYMSGCGGGGYGGLIVGKEEKMISSPVNTIIKERCPDLNLELRISPPTYQEPILLMMKSQSHEDIISPVSIVFDLDNFFLQLIVLN</sequence>
<dbReference type="STRING" id="4155.A0A022R5Q8"/>
<gene>
    <name evidence="2" type="ORF">MIMGU_mgv11b024668mg</name>
</gene>
<name>A0A022R5Q8_ERYGU</name>
<dbReference type="GO" id="GO:0006355">
    <property type="term" value="P:regulation of DNA-templated transcription"/>
    <property type="evidence" value="ECO:0000318"/>
    <property type="project" value="GO_Central"/>
</dbReference>
<proteinExistence type="predicted"/>
<accession>A0A022R5Q8</accession>
<organism evidence="2 3">
    <name type="scientific">Erythranthe guttata</name>
    <name type="common">Yellow monkey flower</name>
    <name type="synonym">Mimulus guttatus</name>
    <dbReference type="NCBI Taxonomy" id="4155"/>
    <lineage>
        <taxon>Eukaryota</taxon>
        <taxon>Viridiplantae</taxon>
        <taxon>Streptophyta</taxon>
        <taxon>Embryophyta</taxon>
        <taxon>Tracheophyta</taxon>
        <taxon>Spermatophyta</taxon>
        <taxon>Magnoliopsida</taxon>
        <taxon>eudicotyledons</taxon>
        <taxon>Gunneridae</taxon>
        <taxon>Pentapetalae</taxon>
        <taxon>asterids</taxon>
        <taxon>lamiids</taxon>
        <taxon>Lamiales</taxon>
        <taxon>Phrymaceae</taxon>
        <taxon>Erythranthe</taxon>
    </lineage>
</organism>
<dbReference type="InterPro" id="IPR015495">
    <property type="entry name" value="Myb_TF_plants"/>
</dbReference>
<evidence type="ECO:0000256" key="1">
    <source>
        <dbReference type="SAM" id="MobiDB-lite"/>
    </source>
</evidence>
<dbReference type="eggNOG" id="KOG0048">
    <property type="taxonomic scope" value="Eukaryota"/>
</dbReference>